<dbReference type="GO" id="GO:0003735">
    <property type="term" value="F:structural constituent of ribosome"/>
    <property type="evidence" value="ECO:0007669"/>
    <property type="project" value="TreeGrafter"/>
</dbReference>
<dbReference type="EMBL" id="QLNQ01000030">
    <property type="protein sequence ID" value="RCK55437.1"/>
    <property type="molecule type" value="Genomic_DNA"/>
</dbReference>
<dbReference type="OrthoDB" id="10052321at2759"/>
<dbReference type="AlphaFoldDB" id="A0A367XP77"/>
<comment type="caution">
    <text evidence="1">The sequence shown here is derived from an EMBL/GenBank/DDBJ whole genome shotgun (WGS) entry which is preliminary data.</text>
</comment>
<dbReference type="PANTHER" id="PTHR28158:SF1">
    <property type="entry name" value="SMALL RIBOSOMAL SUBUNIT PROTEIN MS45"/>
    <property type="match status" value="1"/>
</dbReference>
<proteinExistence type="predicted"/>
<dbReference type="PANTHER" id="PTHR28158">
    <property type="entry name" value="37S RIBOSOMAL PROTEIN S35, MITOCHONDRIAL"/>
    <property type="match status" value="1"/>
</dbReference>
<dbReference type="GO" id="GO:0032543">
    <property type="term" value="P:mitochondrial translation"/>
    <property type="evidence" value="ECO:0007669"/>
    <property type="project" value="TreeGrafter"/>
</dbReference>
<keyword evidence="1" id="KW-0689">Ribosomal protein</keyword>
<accession>A0A367XP77</accession>
<reference evidence="1 2" key="1">
    <citation type="submission" date="2018-06" db="EMBL/GenBank/DDBJ databases">
        <title>Whole genome sequencing of Candida tropicalis (genome annotated by CSBL at Korea University).</title>
        <authorList>
            <person name="Ahn J."/>
        </authorList>
    </citation>
    <scope>NUCLEOTIDE SEQUENCE [LARGE SCALE GENOMIC DNA]</scope>
    <source>
        <strain evidence="1 2">ATCC 20962</strain>
    </source>
</reference>
<dbReference type="Proteomes" id="UP000253472">
    <property type="component" value="Unassembled WGS sequence"/>
</dbReference>
<dbReference type="GO" id="GO:0005763">
    <property type="term" value="C:mitochondrial small ribosomal subunit"/>
    <property type="evidence" value="ECO:0007669"/>
    <property type="project" value="TreeGrafter"/>
</dbReference>
<keyword evidence="1" id="KW-0687">Ribonucleoprotein</keyword>
<protein>
    <submittedName>
        <fullName evidence="1">37S ribosomal protein S35, mitochondrial</fullName>
    </submittedName>
</protein>
<gene>
    <name evidence="1" type="primary">MRPS35_1</name>
    <name evidence="1" type="ORF">Cantr_04128</name>
</gene>
<evidence type="ECO:0000313" key="1">
    <source>
        <dbReference type="EMBL" id="RCK55437.1"/>
    </source>
</evidence>
<evidence type="ECO:0000313" key="2">
    <source>
        <dbReference type="Proteomes" id="UP000253472"/>
    </source>
</evidence>
<dbReference type="InterPro" id="IPR021036">
    <property type="entry name" value="Ribosomal_mS45"/>
</dbReference>
<keyword evidence="2" id="KW-1185">Reference proteome</keyword>
<dbReference type="Pfam" id="PF12298">
    <property type="entry name" value="Bot1p"/>
    <property type="match status" value="1"/>
</dbReference>
<dbReference type="STRING" id="5486.A0A367XP77"/>
<organism evidence="1 2">
    <name type="scientific">Candida viswanathii</name>
    <dbReference type="NCBI Taxonomy" id="5486"/>
    <lineage>
        <taxon>Eukaryota</taxon>
        <taxon>Fungi</taxon>
        <taxon>Dikarya</taxon>
        <taxon>Ascomycota</taxon>
        <taxon>Saccharomycotina</taxon>
        <taxon>Pichiomycetes</taxon>
        <taxon>Debaryomycetaceae</taxon>
        <taxon>Candida/Lodderomyces clade</taxon>
        <taxon>Candida</taxon>
    </lineage>
</organism>
<name>A0A367XP77_9ASCO</name>
<sequence>MPTYARVKRVEMMNKERLLKEAREFLGPKNRKGEHWANRYYFAPRRNRTNYITRDKKVPFGQKIQDPTMHPFPHNPHTKTARILSDDTKKNIVHDANVKGYHPQEIAHKYGINLLRVEAVLKLHDVEKNFVSDKAFESDLRRYANTMKHMFPIFAGGVDADNLTEIPTPAKTFQARFLTLEENQPFGPVDAAKILSLEPAADTLRKLTEFNVDQHDKSTHDANAPVDVVYGKVREGDRAAFRFVKKTAGTFGHRYGASRRDTKKDRAIGFDGAGKMVYLHPEQ</sequence>